<feature type="domain" description="PD-(D/E)XK endonuclease-like" evidence="1">
    <location>
        <begin position="159"/>
        <end position="218"/>
    </location>
</feature>
<accession>X0WUD0</accession>
<sequence length="256" mass="29321">RSAAESADFPLAATTDEKLAERQYLAYIAFTRPAQFLYVTYPLTDDKGSAEVHSQFITNLESLFENLATESVASQQPSVEQVHNEYELTDLLCRELGKDAPRDVTRNSKQQLDRLLADICADKQLTKLGSITQQAVNYDNIAELGKDVCEKFFTGQIRTSATRLSTFAACPYRHFARYILELEERQEFKFEPLDLGIFYHRVLDTLLEQMNLAKRDFVTIQDQQLLELLGKSIAEFVRTDSFISDFAHRSPHNMFI</sequence>
<protein>
    <recommendedName>
        <fullName evidence="1">PD-(D/E)XK endonuclease-like domain-containing protein</fullName>
    </recommendedName>
</protein>
<dbReference type="Pfam" id="PF12705">
    <property type="entry name" value="PDDEXK_1"/>
    <property type="match status" value="1"/>
</dbReference>
<feature type="non-terminal residue" evidence="2">
    <location>
        <position position="1"/>
    </location>
</feature>
<dbReference type="AlphaFoldDB" id="X0WUD0"/>
<dbReference type="InterPro" id="IPR027417">
    <property type="entry name" value="P-loop_NTPase"/>
</dbReference>
<feature type="non-terminal residue" evidence="2">
    <location>
        <position position="256"/>
    </location>
</feature>
<reference evidence="2" key="1">
    <citation type="journal article" date="2014" name="Front. Microbiol.">
        <title>High frequency of phylogenetically diverse reductive dehalogenase-homologous genes in deep subseafloor sedimentary metagenomes.</title>
        <authorList>
            <person name="Kawai M."/>
            <person name="Futagami T."/>
            <person name="Toyoda A."/>
            <person name="Takaki Y."/>
            <person name="Nishi S."/>
            <person name="Hori S."/>
            <person name="Arai W."/>
            <person name="Tsubouchi T."/>
            <person name="Morono Y."/>
            <person name="Uchiyama I."/>
            <person name="Ito T."/>
            <person name="Fujiyama A."/>
            <person name="Inagaki F."/>
            <person name="Takami H."/>
        </authorList>
    </citation>
    <scope>NUCLEOTIDE SEQUENCE</scope>
    <source>
        <strain evidence="2">Expedition CK06-06</strain>
    </source>
</reference>
<evidence type="ECO:0000259" key="1">
    <source>
        <dbReference type="Pfam" id="PF12705"/>
    </source>
</evidence>
<evidence type="ECO:0000313" key="2">
    <source>
        <dbReference type="EMBL" id="GAG16331.1"/>
    </source>
</evidence>
<dbReference type="EMBL" id="BARS01037876">
    <property type="protein sequence ID" value="GAG16331.1"/>
    <property type="molecule type" value="Genomic_DNA"/>
</dbReference>
<name>X0WUD0_9ZZZZ</name>
<dbReference type="SUPFAM" id="SSF52540">
    <property type="entry name" value="P-loop containing nucleoside triphosphate hydrolases"/>
    <property type="match status" value="1"/>
</dbReference>
<gene>
    <name evidence="2" type="ORF">S01H1_58023</name>
</gene>
<dbReference type="Gene3D" id="3.40.50.300">
    <property type="entry name" value="P-loop containing nucleotide triphosphate hydrolases"/>
    <property type="match status" value="1"/>
</dbReference>
<proteinExistence type="predicted"/>
<organism evidence="2">
    <name type="scientific">marine sediment metagenome</name>
    <dbReference type="NCBI Taxonomy" id="412755"/>
    <lineage>
        <taxon>unclassified sequences</taxon>
        <taxon>metagenomes</taxon>
        <taxon>ecological metagenomes</taxon>
    </lineage>
</organism>
<dbReference type="InterPro" id="IPR038726">
    <property type="entry name" value="PDDEXK_AddAB-type"/>
</dbReference>
<comment type="caution">
    <text evidence="2">The sequence shown here is derived from an EMBL/GenBank/DDBJ whole genome shotgun (WGS) entry which is preliminary data.</text>
</comment>